<proteinExistence type="predicted"/>
<keyword evidence="1" id="KW-1133">Transmembrane helix</keyword>
<organism evidence="2">
    <name type="scientific">uncultured Alphaproteobacteria bacterium</name>
    <dbReference type="NCBI Taxonomy" id="91750"/>
    <lineage>
        <taxon>Bacteria</taxon>
        <taxon>Pseudomonadati</taxon>
        <taxon>Pseudomonadota</taxon>
        <taxon>Alphaproteobacteria</taxon>
        <taxon>environmental samples</taxon>
    </lineage>
</organism>
<dbReference type="AlphaFoldDB" id="A0A212JIH3"/>
<protein>
    <submittedName>
        <fullName evidence="2">Uncharacterized protein</fullName>
    </submittedName>
</protein>
<name>A0A212JIH3_9PROT</name>
<evidence type="ECO:0000313" key="2">
    <source>
        <dbReference type="EMBL" id="SBV99211.1"/>
    </source>
</evidence>
<accession>A0A212JIH3</accession>
<dbReference type="EMBL" id="FLUO01000001">
    <property type="protein sequence ID" value="SBV99211.1"/>
    <property type="molecule type" value="Genomic_DNA"/>
</dbReference>
<evidence type="ECO:0000256" key="1">
    <source>
        <dbReference type="SAM" id="Phobius"/>
    </source>
</evidence>
<keyword evidence="1" id="KW-0472">Membrane</keyword>
<gene>
    <name evidence="2" type="ORF">KL86APRO_11124</name>
</gene>
<sequence length="220" mass="24772">MNHCRVPGCNAPVSRWGSLCSTHKTRQRRHGHPQQQGVTKAELAPYAAIIRLRKARNPDSPLWPGIEARWFALVDHCRGVVAASLQGKAMNRFERQACYEVVKLADHAEAAEVVETALAVFLMQEQSPRRFLSDDAFRHQLARRLRALSDVNAGTWFDHKTGKVKRVYRDLPAGTTVLLGAMLAETFGVAGLLLARRETEDAEKRRRENEELAQAVQELK</sequence>
<keyword evidence="1" id="KW-0812">Transmembrane</keyword>
<reference evidence="2" key="1">
    <citation type="submission" date="2016-04" db="EMBL/GenBank/DDBJ databases">
        <authorList>
            <person name="Evans L.H."/>
            <person name="Alamgir A."/>
            <person name="Owens N."/>
            <person name="Weber N.D."/>
            <person name="Virtaneva K."/>
            <person name="Barbian K."/>
            <person name="Babar A."/>
            <person name="Rosenke K."/>
        </authorList>
    </citation>
    <scope>NUCLEOTIDE SEQUENCE</scope>
    <source>
        <strain evidence="2">86</strain>
    </source>
</reference>
<feature type="transmembrane region" description="Helical" evidence="1">
    <location>
        <begin position="173"/>
        <end position="195"/>
    </location>
</feature>